<comment type="caution">
    <text evidence="1">The sequence shown here is derived from an EMBL/GenBank/DDBJ whole genome shotgun (WGS) entry which is preliminary data.</text>
</comment>
<evidence type="ECO:0000313" key="1">
    <source>
        <dbReference type="EMBL" id="RIW12186.1"/>
    </source>
</evidence>
<organism evidence="1 2">
    <name type="scientific">Algoriphagus lacus</name>
    <dbReference type="NCBI Taxonomy" id="2056311"/>
    <lineage>
        <taxon>Bacteria</taxon>
        <taxon>Pseudomonadati</taxon>
        <taxon>Bacteroidota</taxon>
        <taxon>Cytophagia</taxon>
        <taxon>Cytophagales</taxon>
        <taxon>Cyclobacteriaceae</taxon>
        <taxon>Algoriphagus</taxon>
    </lineage>
</organism>
<gene>
    <name evidence="1" type="ORF">D0X99_19715</name>
</gene>
<sequence>MFHYFRKIFTGYTTVKKNMNGTEFRYMYSGKPVFFDPLLMLREFNNRVSEESVQHLDLKTSIDVLNVSFVQPGESDLPSVICICTKNGRELKVSRFTLKDGIHPVSIYLFEENGVSFGSFRRKYDYGSKLHEAGKKLAEVNQSELDISNEKWLWKGISKECLFLEKFGHTQIWHFIDSEQVDFWMYS</sequence>
<keyword evidence="2" id="KW-1185">Reference proteome</keyword>
<name>A0A418PLG7_9BACT</name>
<dbReference type="AlphaFoldDB" id="A0A418PLG7"/>
<reference evidence="1 2" key="1">
    <citation type="submission" date="2018-09" db="EMBL/GenBank/DDBJ databases">
        <authorList>
            <person name="Wang X."/>
            <person name="Du Z."/>
        </authorList>
    </citation>
    <scope>NUCLEOTIDE SEQUENCE [LARGE SCALE GENOMIC DNA]</scope>
    <source>
        <strain evidence="1 2">N3</strain>
    </source>
</reference>
<proteinExistence type="predicted"/>
<dbReference type="Proteomes" id="UP000283522">
    <property type="component" value="Unassembled WGS sequence"/>
</dbReference>
<evidence type="ECO:0000313" key="2">
    <source>
        <dbReference type="Proteomes" id="UP000283522"/>
    </source>
</evidence>
<accession>A0A418PLG7</accession>
<protein>
    <submittedName>
        <fullName evidence="1">Uncharacterized protein</fullName>
    </submittedName>
</protein>
<dbReference type="EMBL" id="QXML01000016">
    <property type="protein sequence ID" value="RIW12186.1"/>
    <property type="molecule type" value="Genomic_DNA"/>
</dbReference>